<accession>A0AAV4GUW1</accession>
<name>A0AAV4GUW1_9GAST</name>
<organism evidence="1 2">
    <name type="scientific">Elysia marginata</name>
    <dbReference type="NCBI Taxonomy" id="1093978"/>
    <lineage>
        <taxon>Eukaryota</taxon>
        <taxon>Metazoa</taxon>
        <taxon>Spiralia</taxon>
        <taxon>Lophotrochozoa</taxon>
        <taxon>Mollusca</taxon>
        <taxon>Gastropoda</taxon>
        <taxon>Heterobranchia</taxon>
        <taxon>Euthyneura</taxon>
        <taxon>Panpulmonata</taxon>
        <taxon>Sacoglossa</taxon>
        <taxon>Placobranchoidea</taxon>
        <taxon>Plakobranchidae</taxon>
        <taxon>Elysia</taxon>
    </lineage>
</organism>
<keyword evidence="2" id="KW-1185">Reference proteome</keyword>
<reference evidence="1 2" key="1">
    <citation type="journal article" date="2021" name="Elife">
        <title>Chloroplast acquisition without the gene transfer in kleptoplastic sea slugs, Plakobranchus ocellatus.</title>
        <authorList>
            <person name="Maeda T."/>
            <person name="Takahashi S."/>
            <person name="Yoshida T."/>
            <person name="Shimamura S."/>
            <person name="Takaki Y."/>
            <person name="Nagai Y."/>
            <person name="Toyoda A."/>
            <person name="Suzuki Y."/>
            <person name="Arimoto A."/>
            <person name="Ishii H."/>
            <person name="Satoh N."/>
            <person name="Nishiyama T."/>
            <person name="Hasebe M."/>
            <person name="Maruyama T."/>
            <person name="Minagawa J."/>
            <person name="Obokata J."/>
            <person name="Shigenobu S."/>
        </authorList>
    </citation>
    <scope>NUCLEOTIDE SEQUENCE [LARGE SCALE GENOMIC DNA]</scope>
</reference>
<sequence length="145" mass="16532">MLLTTRASRENICTLITSMFLVFNSCKLYWLENTVPITVLLRLGSHLQSSRMAEYGRARVSSIRTKIVKTMKAERVGVKRLFTRKGIKKQRHRSTVTYTVMRQVTLLNAEPGNTEEQCLDSIRTFDSTGENMISLTKLIMLAGDD</sequence>
<dbReference type="AlphaFoldDB" id="A0AAV4GUW1"/>
<comment type="caution">
    <text evidence="1">The sequence shown here is derived from an EMBL/GenBank/DDBJ whole genome shotgun (WGS) entry which is preliminary data.</text>
</comment>
<dbReference type="EMBL" id="BMAT01012265">
    <property type="protein sequence ID" value="GFR88861.1"/>
    <property type="molecule type" value="Genomic_DNA"/>
</dbReference>
<gene>
    <name evidence="1" type="ORF">ElyMa_006109900</name>
</gene>
<evidence type="ECO:0000313" key="1">
    <source>
        <dbReference type="EMBL" id="GFR88861.1"/>
    </source>
</evidence>
<protein>
    <recommendedName>
        <fullName evidence="3">EF-hand domain-containing protein</fullName>
    </recommendedName>
</protein>
<evidence type="ECO:0000313" key="2">
    <source>
        <dbReference type="Proteomes" id="UP000762676"/>
    </source>
</evidence>
<dbReference type="Proteomes" id="UP000762676">
    <property type="component" value="Unassembled WGS sequence"/>
</dbReference>
<evidence type="ECO:0008006" key="3">
    <source>
        <dbReference type="Google" id="ProtNLM"/>
    </source>
</evidence>
<proteinExistence type="predicted"/>